<organism evidence="1 2">
    <name type="scientific">Rhizobium rhizogenes</name>
    <name type="common">Agrobacterium rhizogenes</name>
    <dbReference type="NCBI Taxonomy" id="359"/>
    <lineage>
        <taxon>Bacteria</taxon>
        <taxon>Pseudomonadati</taxon>
        <taxon>Pseudomonadota</taxon>
        <taxon>Alphaproteobacteria</taxon>
        <taxon>Hyphomicrobiales</taxon>
        <taxon>Rhizobiaceae</taxon>
        <taxon>Rhizobium/Agrobacterium group</taxon>
        <taxon>Rhizobium</taxon>
    </lineage>
</organism>
<accession>A0AAN2A5A6</accession>
<comment type="caution">
    <text evidence="1">The sequence shown here is derived from an EMBL/GenBank/DDBJ whole genome shotgun (WGS) entry which is preliminary data.</text>
</comment>
<reference evidence="1 2" key="1">
    <citation type="submission" date="2020-06" db="EMBL/GenBank/DDBJ databases">
        <authorList>
            <person name="De Coninck B."/>
            <person name="Ibrahim H."/>
        </authorList>
    </citation>
    <scope>NUCLEOTIDE SEQUENCE [LARGE SCALE GENOMIC DNA]</scope>
    <source>
        <strain evidence="1">Ag_rhizogenes_K599</strain>
    </source>
</reference>
<name>A0AAN2A5A6_RHIRH</name>
<dbReference type="EMBL" id="CAICSX020000002">
    <property type="protein sequence ID" value="CAD0214854.1"/>
    <property type="molecule type" value="Genomic_DNA"/>
</dbReference>
<evidence type="ECO:0000313" key="2">
    <source>
        <dbReference type="Proteomes" id="UP000528185"/>
    </source>
</evidence>
<evidence type="ECO:0000313" key="1">
    <source>
        <dbReference type="EMBL" id="CAD0214854.1"/>
    </source>
</evidence>
<sequence length="58" mass="6273">MKFGIVRRNISCAVTPTSVIPALSRNGGKLERLRTFANAPTVASDCLSVVYRGGFGWM</sequence>
<gene>
    <name evidence="1" type="ORF">AGRHK599_LOCUS3098</name>
</gene>
<dbReference type="Proteomes" id="UP000528185">
    <property type="component" value="Unassembled WGS sequence"/>
</dbReference>
<proteinExistence type="predicted"/>
<protein>
    <submittedName>
        <fullName evidence="1">Uncharacterized protein</fullName>
    </submittedName>
</protein>
<dbReference type="AlphaFoldDB" id="A0AAN2A5A6"/>